<dbReference type="GeneID" id="19395228"/>
<evidence type="ECO:0000313" key="4">
    <source>
        <dbReference type="Proteomes" id="UP000016935"/>
    </source>
</evidence>
<dbReference type="EMBL" id="KB908537">
    <property type="protein sequence ID" value="EOA88368.1"/>
    <property type="molecule type" value="Genomic_DNA"/>
</dbReference>
<feature type="transmembrane region" description="Helical" evidence="2">
    <location>
        <begin position="75"/>
        <end position="93"/>
    </location>
</feature>
<protein>
    <recommendedName>
        <fullName evidence="5">Cadmium resistance transporter</fullName>
    </recommendedName>
</protein>
<feature type="transmembrane region" description="Helical" evidence="2">
    <location>
        <begin position="181"/>
        <end position="202"/>
    </location>
</feature>
<keyword evidence="4" id="KW-1185">Reference proteome</keyword>
<dbReference type="eggNOG" id="ENOG502QV0S">
    <property type="taxonomic scope" value="Eukaryota"/>
</dbReference>
<feature type="transmembrane region" description="Helical" evidence="2">
    <location>
        <begin position="48"/>
        <end position="68"/>
    </location>
</feature>
<dbReference type="Pfam" id="PF03596">
    <property type="entry name" value="Cad"/>
    <property type="match status" value="1"/>
</dbReference>
<gene>
    <name evidence="3" type="ORF">SETTUDRAFT_107453</name>
</gene>
<keyword evidence="2" id="KW-0472">Membrane</keyword>
<evidence type="ECO:0000256" key="1">
    <source>
        <dbReference type="SAM" id="MobiDB-lite"/>
    </source>
</evidence>
<dbReference type="HOGENOM" id="CLU_071117_0_0_1"/>
<accession>R0K5Q5</accession>
<proteinExistence type="predicted"/>
<sequence>MQFGKSVGTACSSFVITNIDDMFVLVTFFAEASTSKTMTPLRIIVGQYIGFTAIITISMVGFGVSLVLPSEPIGFLGLLPILLGLWNLFQLLFPNKVEEAEETEEAEKSNIASMKSILKVSIITVMNGGDNIGTYIPLFSQAKGAEIAVYVVIFYILLGVWCLVAYLVMKQRHILHVAQKYANVVVPFLYIGLGIFIIVKSSCYPWSIERIDDSISSHPGKTIMAVVTTVLLLVCISAMLWLKLRKKAAVPHSNNSSTGHEAENLNDSTAVQQAKNSVSDNSKP</sequence>
<organism evidence="3 4">
    <name type="scientific">Exserohilum turcicum (strain 28A)</name>
    <name type="common">Northern leaf blight fungus</name>
    <name type="synonym">Setosphaeria turcica</name>
    <dbReference type="NCBI Taxonomy" id="671987"/>
    <lineage>
        <taxon>Eukaryota</taxon>
        <taxon>Fungi</taxon>
        <taxon>Dikarya</taxon>
        <taxon>Ascomycota</taxon>
        <taxon>Pezizomycotina</taxon>
        <taxon>Dothideomycetes</taxon>
        <taxon>Pleosporomycetidae</taxon>
        <taxon>Pleosporales</taxon>
        <taxon>Pleosporineae</taxon>
        <taxon>Pleosporaceae</taxon>
        <taxon>Exserohilum</taxon>
    </lineage>
</organism>
<dbReference type="RefSeq" id="XP_008023819.1">
    <property type="nucleotide sequence ID" value="XM_008025628.1"/>
</dbReference>
<keyword evidence="2" id="KW-1133">Transmembrane helix</keyword>
<dbReference type="OrthoDB" id="3791566at2759"/>
<name>R0K5Q5_EXST2</name>
<reference evidence="3 4" key="2">
    <citation type="journal article" date="2013" name="PLoS Genet.">
        <title>Comparative genome structure, secondary metabolite, and effector coding capacity across Cochliobolus pathogens.</title>
        <authorList>
            <person name="Condon B.J."/>
            <person name="Leng Y."/>
            <person name="Wu D."/>
            <person name="Bushley K.E."/>
            <person name="Ohm R.A."/>
            <person name="Otillar R."/>
            <person name="Martin J."/>
            <person name="Schackwitz W."/>
            <person name="Grimwood J."/>
            <person name="MohdZainudin N."/>
            <person name="Xue C."/>
            <person name="Wang R."/>
            <person name="Manning V.A."/>
            <person name="Dhillon B."/>
            <person name="Tu Z.J."/>
            <person name="Steffenson B.J."/>
            <person name="Salamov A."/>
            <person name="Sun H."/>
            <person name="Lowry S."/>
            <person name="LaButti K."/>
            <person name="Han J."/>
            <person name="Copeland A."/>
            <person name="Lindquist E."/>
            <person name="Barry K."/>
            <person name="Schmutz J."/>
            <person name="Baker S.E."/>
            <person name="Ciuffetti L.M."/>
            <person name="Grigoriev I.V."/>
            <person name="Zhong S."/>
            <person name="Turgeon B.G."/>
        </authorList>
    </citation>
    <scope>NUCLEOTIDE SEQUENCE [LARGE SCALE GENOMIC DNA]</scope>
    <source>
        <strain evidence="4">28A</strain>
    </source>
</reference>
<keyword evidence="2" id="KW-0812">Transmembrane</keyword>
<evidence type="ECO:0000313" key="3">
    <source>
        <dbReference type="EMBL" id="EOA88368.1"/>
    </source>
</evidence>
<evidence type="ECO:0008006" key="5">
    <source>
        <dbReference type="Google" id="ProtNLM"/>
    </source>
</evidence>
<dbReference type="AlphaFoldDB" id="R0K5Q5"/>
<feature type="region of interest" description="Disordered" evidence="1">
    <location>
        <begin position="253"/>
        <end position="284"/>
    </location>
</feature>
<reference evidence="3 4" key="1">
    <citation type="journal article" date="2012" name="PLoS Pathog.">
        <title>Diverse lifestyles and strategies of plant pathogenesis encoded in the genomes of eighteen Dothideomycetes fungi.</title>
        <authorList>
            <person name="Ohm R.A."/>
            <person name="Feau N."/>
            <person name="Henrissat B."/>
            <person name="Schoch C.L."/>
            <person name="Horwitz B.A."/>
            <person name="Barry K.W."/>
            <person name="Condon B.J."/>
            <person name="Copeland A.C."/>
            <person name="Dhillon B."/>
            <person name="Glaser F."/>
            <person name="Hesse C.N."/>
            <person name="Kosti I."/>
            <person name="LaButti K."/>
            <person name="Lindquist E.A."/>
            <person name="Lucas S."/>
            <person name="Salamov A.A."/>
            <person name="Bradshaw R.E."/>
            <person name="Ciuffetti L."/>
            <person name="Hamelin R.C."/>
            <person name="Kema G.H.J."/>
            <person name="Lawrence C."/>
            <person name="Scott J.A."/>
            <person name="Spatafora J.W."/>
            <person name="Turgeon B.G."/>
            <person name="de Wit P.J.G.M."/>
            <person name="Zhong S."/>
            <person name="Goodwin S.B."/>
            <person name="Grigoriev I.V."/>
        </authorList>
    </citation>
    <scope>NUCLEOTIDE SEQUENCE [LARGE SCALE GENOMIC DNA]</scope>
    <source>
        <strain evidence="4">28A</strain>
    </source>
</reference>
<feature type="transmembrane region" description="Helical" evidence="2">
    <location>
        <begin position="147"/>
        <end position="169"/>
    </location>
</feature>
<dbReference type="InterPro" id="IPR004676">
    <property type="entry name" value="Cd-R_transporter"/>
</dbReference>
<dbReference type="Proteomes" id="UP000016935">
    <property type="component" value="Unassembled WGS sequence"/>
</dbReference>
<evidence type="ECO:0000256" key="2">
    <source>
        <dbReference type="SAM" id="Phobius"/>
    </source>
</evidence>
<feature type="transmembrane region" description="Helical" evidence="2">
    <location>
        <begin position="222"/>
        <end position="242"/>
    </location>
</feature>